<proteinExistence type="predicted"/>
<dbReference type="Gene3D" id="3.30.460.10">
    <property type="entry name" value="Beta Polymerase, domain 2"/>
    <property type="match status" value="1"/>
</dbReference>
<dbReference type="PANTHER" id="PTHR48108">
    <property type="entry name" value="CBS DOMAIN-CONTAINING PROTEIN CBSX2, CHLOROPLASTIC"/>
    <property type="match status" value="1"/>
</dbReference>
<dbReference type="Pfam" id="PF10335">
    <property type="entry name" value="DUF294_C"/>
    <property type="match status" value="1"/>
</dbReference>
<dbReference type="PROSITE" id="PS50042">
    <property type="entry name" value="CNMP_BINDING_3"/>
    <property type="match status" value="1"/>
</dbReference>
<dbReference type="CDD" id="cd04587">
    <property type="entry name" value="CBS_pair_CAP-ED_NT_Pol-beta-like_DUF294_assoc"/>
    <property type="match status" value="1"/>
</dbReference>
<dbReference type="Proteomes" id="UP001180840">
    <property type="component" value="Unassembled WGS sequence"/>
</dbReference>
<dbReference type="CDD" id="cd05401">
    <property type="entry name" value="NT_GlnE_GlnD_like"/>
    <property type="match status" value="1"/>
</dbReference>
<organism evidence="5 6">
    <name type="scientific">Corynebacterium guangdongense</name>
    <dbReference type="NCBI Taxonomy" id="1783348"/>
    <lineage>
        <taxon>Bacteria</taxon>
        <taxon>Bacillati</taxon>
        <taxon>Actinomycetota</taxon>
        <taxon>Actinomycetes</taxon>
        <taxon>Mycobacteriales</taxon>
        <taxon>Corynebacteriaceae</taxon>
        <taxon>Corynebacterium</taxon>
    </lineage>
</organism>
<dbReference type="SUPFAM" id="SSF81301">
    <property type="entry name" value="Nucleotidyltransferase"/>
    <property type="match status" value="1"/>
</dbReference>
<dbReference type="Pfam" id="PF00571">
    <property type="entry name" value="CBS"/>
    <property type="match status" value="2"/>
</dbReference>
<dbReference type="InterPro" id="IPR014710">
    <property type="entry name" value="RmlC-like_jellyroll"/>
</dbReference>
<dbReference type="InterPro" id="IPR005105">
    <property type="entry name" value="GlnD_Uridyltrans_N"/>
</dbReference>
<keyword evidence="6" id="KW-1185">Reference proteome</keyword>
<dbReference type="SUPFAM" id="SSF54631">
    <property type="entry name" value="CBS-domain pair"/>
    <property type="match status" value="1"/>
</dbReference>
<evidence type="ECO:0000313" key="5">
    <source>
        <dbReference type="EMBL" id="MDR7329192.1"/>
    </source>
</evidence>
<dbReference type="EMBL" id="JAVDXZ010000001">
    <property type="protein sequence ID" value="MDR7329192.1"/>
    <property type="molecule type" value="Genomic_DNA"/>
</dbReference>
<dbReference type="CDD" id="cd00038">
    <property type="entry name" value="CAP_ED"/>
    <property type="match status" value="1"/>
</dbReference>
<keyword evidence="2" id="KW-0129">CBS domain</keyword>
<dbReference type="InterPro" id="IPR046342">
    <property type="entry name" value="CBS_dom_sf"/>
</dbReference>
<evidence type="ECO:0000256" key="2">
    <source>
        <dbReference type="PROSITE-ProRule" id="PRU00703"/>
    </source>
</evidence>
<sequence length="622" mass="67734">MSVELEEVRQFLAAHEPWARLPDEVLDRLPSKMTMRYIRRGETVIELGGRNDNMHIIRSGAVDVIGPDGILLDRVDVGRTFGYSTIVGDPTSDYSIVTVEDCLVLVLPREEYDRLAAENPQLTRFYSSQSRRLAHAARELEISRATDQSTAGVLHQSVGAVVAGRSPITVDRGATVSEAARRMAEHDISSILITREGHVDGIITDKDLRARVVAAGLDSTVPVTEVMTSNLITLDPEQLVFEALLVMSEFNIHHLPVTSPSSVLGVITSGDISRLLRANPVYLAGDIEGLSLPDLEGAFRRAAETISRSLTQTISAGEAARVLTSVADALVRRLVVLAERELGPAPVEWCFVAVGSQGRREMGPASDQDNALVLSDDYVEAEHGEYFAKLAEFICSGLDSAGQVLCPGDMMAANPQWRMTRSEWIHTFRTWVGAPQPDALLNAQIYFDMRPLAGTSALAEEVHANAVALAQAAPRLQAHLAALAVRREPPLGFFRGFVVERGGEYADTLDIKKGGTYPIMQMARLYALQAGVTEVGTRERLAAAAGQTLSYKAAVNLTDAFDYLSSLALQHQSAQLRAGKSPDYHIDPDQLTSMNRENLRDAFGIVKKMQTALAQTNPVRST</sequence>
<feature type="domain" description="CBS" evidence="4">
    <location>
        <begin position="163"/>
        <end position="219"/>
    </location>
</feature>
<comment type="caution">
    <text evidence="5">The sequence shown here is derived from an EMBL/GenBank/DDBJ whole genome shotgun (WGS) entry which is preliminary data.</text>
</comment>
<evidence type="ECO:0000313" key="6">
    <source>
        <dbReference type="Proteomes" id="UP001180840"/>
    </source>
</evidence>
<dbReference type="InterPro" id="IPR043519">
    <property type="entry name" value="NT_sf"/>
</dbReference>
<dbReference type="Gene3D" id="2.60.120.10">
    <property type="entry name" value="Jelly Rolls"/>
    <property type="match status" value="1"/>
</dbReference>
<evidence type="ECO:0000256" key="1">
    <source>
        <dbReference type="ARBA" id="ARBA00022737"/>
    </source>
</evidence>
<accession>A0ABU1ZW79</accession>
<evidence type="ECO:0000259" key="4">
    <source>
        <dbReference type="PROSITE" id="PS51371"/>
    </source>
</evidence>
<dbReference type="SMART" id="SM00100">
    <property type="entry name" value="cNMP"/>
    <property type="match status" value="1"/>
</dbReference>
<feature type="domain" description="CBS" evidence="4">
    <location>
        <begin position="227"/>
        <end position="283"/>
    </location>
</feature>
<dbReference type="SUPFAM" id="SSF51206">
    <property type="entry name" value="cAMP-binding domain-like"/>
    <property type="match status" value="1"/>
</dbReference>
<dbReference type="Gene3D" id="3.10.580.10">
    <property type="entry name" value="CBS-domain"/>
    <property type="match status" value="1"/>
</dbReference>
<reference evidence="5" key="1">
    <citation type="submission" date="2023-07" db="EMBL/GenBank/DDBJ databases">
        <title>Sequencing the genomes of 1000 actinobacteria strains.</title>
        <authorList>
            <person name="Klenk H.-P."/>
        </authorList>
    </citation>
    <scope>NUCLEOTIDE SEQUENCE</scope>
    <source>
        <strain evidence="5">DSM 107476</strain>
    </source>
</reference>
<protein>
    <submittedName>
        <fullName evidence="5">CBS domain-containing protein</fullName>
    </submittedName>
</protein>
<dbReference type="InterPro" id="IPR000595">
    <property type="entry name" value="cNMP-bd_dom"/>
</dbReference>
<dbReference type="InterPro" id="IPR000644">
    <property type="entry name" value="CBS_dom"/>
</dbReference>
<dbReference type="InterPro" id="IPR018821">
    <property type="entry name" value="DUF294_put_nucleoTrafse_sb-bd"/>
</dbReference>
<dbReference type="SMART" id="SM00116">
    <property type="entry name" value="CBS"/>
    <property type="match status" value="2"/>
</dbReference>
<dbReference type="PROSITE" id="PS51371">
    <property type="entry name" value="CBS"/>
    <property type="match status" value="2"/>
</dbReference>
<dbReference type="InterPro" id="IPR018490">
    <property type="entry name" value="cNMP-bd_dom_sf"/>
</dbReference>
<dbReference type="Pfam" id="PF03445">
    <property type="entry name" value="DUF294"/>
    <property type="match status" value="1"/>
</dbReference>
<gene>
    <name evidence="5" type="ORF">J2S39_000868</name>
</gene>
<dbReference type="PANTHER" id="PTHR48108:SF31">
    <property type="entry name" value="CBS DOMAIN AND CYCLIC NUCLEOTIDE-REGULATED NUCLEOTIDYLTRANSFERASE"/>
    <property type="match status" value="1"/>
</dbReference>
<dbReference type="Pfam" id="PF00027">
    <property type="entry name" value="cNMP_binding"/>
    <property type="match status" value="1"/>
</dbReference>
<keyword evidence="1" id="KW-0677">Repeat</keyword>
<feature type="domain" description="Cyclic nucleotide-binding" evidence="3">
    <location>
        <begin position="17"/>
        <end position="124"/>
    </location>
</feature>
<dbReference type="InterPro" id="IPR051462">
    <property type="entry name" value="CBS_domain-containing"/>
</dbReference>
<evidence type="ECO:0000259" key="3">
    <source>
        <dbReference type="PROSITE" id="PS50042"/>
    </source>
</evidence>
<name>A0ABU1ZW79_9CORY</name>